<dbReference type="RefSeq" id="WP_042628331.1">
    <property type="nucleotide sequence ID" value="NZ_CP002581.1"/>
</dbReference>
<keyword evidence="4" id="KW-1185">Reference proteome</keyword>
<keyword evidence="3" id="KW-0560">Oxidoreductase</keyword>
<dbReference type="GO" id="GO:0004601">
    <property type="term" value="F:peroxidase activity"/>
    <property type="evidence" value="ECO:0007669"/>
    <property type="project" value="UniProtKB-KW"/>
</dbReference>
<dbReference type="AlphaFoldDB" id="A0A0B6S6D2"/>
<keyword evidence="1" id="KW-0472">Membrane</keyword>
<dbReference type="InterPro" id="IPR000326">
    <property type="entry name" value="PAP2/HPO"/>
</dbReference>
<feature type="transmembrane region" description="Helical" evidence="1">
    <location>
        <begin position="128"/>
        <end position="146"/>
    </location>
</feature>
<sequence>MSLIAYLTDFGDPYLTVPLSALILGWIATTHSLRAAALWSGGIGIGAALVAASRIAHVAWGVEIAAWHFTVVSGHAMLASAVYPTALALCDNRGPGASRSAPYLGGLGFAAAIGASRVLLGYHSPIEVISGLLSGGLVAMLMRARLAVVPSRFAKAGGVALPDPARFAAAALAAVVMYHGRIAPVSASIDRDAERIVQWGTAPAARSAAARPDAE</sequence>
<dbReference type="HOGENOM" id="CLU_1281167_0_0_4"/>
<dbReference type="Gene3D" id="1.20.144.10">
    <property type="entry name" value="Phosphatidic acid phosphatase type 2/haloperoxidase"/>
    <property type="match status" value="1"/>
</dbReference>
<accession>A0A0B6S6D2</accession>
<feature type="transmembrane region" description="Helical" evidence="1">
    <location>
        <begin position="66"/>
        <end position="89"/>
    </location>
</feature>
<dbReference type="Proteomes" id="UP000031838">
    <property type="component" value="Chromosome 2"/>
</dbReference>
<evidence type="ECO:0000313" key="4">
    <source>
        <dbReference type="Proteomes" id="UP000031838"/>
    </source>
</evidence>
<dbReference type="KEGG" id="bgp:BGL_2c19230"/>
<keyword evidence="3" id="KW-0575">Peroxidase</keyword>
<evidence type="ECO:0000313" key="3">
    <source>
        <dbReference type="EMBL" id="AJK49989.1"/>
    </source>
</evidence>
<dbReference type="Pfam" id="PF01569">
    <property type="entry name" value="PAP2"/>
    <property type="match status" value="1"/>
</dbReference>
<feature type="domain" description="Phosphatidic acid phosphatase type 2/haloperoxidase" evidence="2">
    <location>
        <begin position="69"/>
        <end position="142"/>
    </location>
</feature>
<name>A0A0B6S6D2_BURPL</name>
<reference evidence="3 4" key="2">
    <citation type="journal article" date="2016" name="Appl. Microbiol. Biotechnol.">
        <title>Mutations improving production and secretion of extracellular lipase by Burkholderia glumae PG1.</title>
        <authorList>
            <person name="Knapp A."/>
            <person name="Voget S."/>
            <person name="Gao R."/>
            <person name="Zaburannyi N."/>
            <person name="Krysciak D."/>
            <person name="Breuer M."/>
            <person name="Hauer B."/>
            <person name="Streit W.R."/>
            <person name="Muller R."/>
            <person name="Daniel R."/>
            <person name="Jaeger K.E."/>
        </authorList>
    </citation>
    <scope>NUCLEOTIDE SEQUENCE [LARGE SCALE GENOMIC DNA]</scope>
    <source>
        <strain evidence="3 4">PG1</strain>
    </source>
</reference>
<proteinExistence type="predicted"/>
<dbReference type="EMBL" id="CP002581">
    <property type="protein sequence ID" value="AJK49989.1"/>
    <property type="molecule type" value="Genomic_DNA"/>
</dbReference>
<evidence type="ECO:0000259" key="2">
    <source>
        <dbReference type="Pfam" id="PF01569"/>
    </source>
</evidence>
<evidence type="ECO:0000256" key="1">
    <source>
        <dbReference type="SAM" id="Phobius"/>
    </source>
</evidence>
<keyword evidence="1" id="KW-0812">Transmembrane</keyword>
<keyword evidence="1" id="KW-1133">Transmembrane helix</keyword>
<gene>
    <name evidence="3" type="ORF">BGL_2c19230</name>
</gene>
<protein>
    <submittedName>
        <fullName evidence="3">Phosphatidic acid phosphatase type 2 haloperoxidase</fullName>
    </submittedName>
</protein>
<reference evidence="4" key="1">
    <citation type="submission" date="2011-03" db="EMBL/GenBank/DDBJ databases">
        <authorList>
            <person name="Voget S."/>
            <person name="Streit W.R."/>
            <person name="Jaeger K.E."/>
            <person name="Daniel R."/>
        </authorList>
    </citation>
    <scope>NUCLEOTIDE SEQUENCE [LARGE SCALE GENOMIC DNA]</scope>
    <source>
        <strain evidence="4">PG1</strain>
    </source>
</reference>
<feature type="transmembrane region" description="Helical" evidence="1">
    <location>
        <begin position="101"/>
        <end position="122"/>
    </location>
</feature>
<dbReference type="SUPFAM" id="SSF48317">
    <property type="entry name" value="Acid phosphatase/Vanadium-dependent haloperoxidase"/>
    <property type="match status" value="1"/>
</dbReference>
<dbReference type="InterPro" id="IPR036938">
    <property type="entry name" value="PAP2/HPO_sf"/>
</dbReference>
<feature type="transmembrane region" description="Helical" evidence="1">
    <location>
        <begin position="36"/>
        <end position="60"/>
    </location>
</feature>
<organism evidence="3 4">
    <name type="scientific">Burkholderia plantarii</name>
    <dbReference type="NCBI Taxonomy" id="41899"/>
    <lineage>
        <taxon>Bacteria</taxon>
        <taxon>Pseudomonadati</taxon>
        <taxon>Pseudomonadota</taxon>
        <taxon>Betaproteobacteria</taxon>
        <taxon>Burkholderiales</taxon>
        <taxon>Burkholderiaceae</taxon>
        <taxon>Burkholderia</taxon>
    </lineage>
</organism>
<feature type="transmembrane region" description="Helical" evidence="1">
    <location>
        <begin position="12"/>
        <end position="29"/>
    </location>
</feature>